<protein>
    <submittedName>
        <fullName evidence="4">Class I SAM-dependent methyltransferase</fullName>
    </submittedName>
</protein>
<evidence type="ECO:0000259" key="3">
    <source>
        <dbReference type="Pfam" id="PF08241"/>
    </source>
</evidence>
<feature type="domain" description="Methyltransferase type 11" evidence="3">
    <location>
        <begin position="43"/>
        <end position="137"/>
    </location>
</feature>
<dbReference type="CDD" id="cd02440">
    <property type="entry name" value="AdoMet_MTases"/>
    <property type="match status" value="1"/>
</dbReference>
<dbReference type="GO" id="GO:0008175">
    <property type="term" value="F:tRNA methyltransferase activity"/>
    <property type="evidence" value="ECO:0007669"/>
    <property type="project" value="UniProtKB-ARBA"/>
</dbReference>
<name>A0A429GIJ0_9CREN</name>
<dbReference type="InterPro" id="IPR029063">
    <property type="entry name" value="SAM-dependent_MTases_sf"/>
</dbReference>
<dbReference type="Pfam" id="PF08241">
    <property type="entry name" value="Methyltransf_11"/>
    <property type="match status" value="1"/>
</dbReference>
<proteinExistence type="predicted"/>
<dbReference type="EMBL" id="RCOS01000113">
    <property type="protein sequence ID" value="RSN73575.1"/>
    <property type="molecule type" value="Genomic_DNA"/>
</dbReference>
<dbReference type="Proteomes" id="UP000277582">
    <property type="component" value="Unassembled WGS sequence"/>
</dbReference>
<comment type="caution">
    <text evidence="4">The sequence shown here is derived from an EMBL/GenBank/DDBJ whole genome shotgun (WGS) entry which is preliminary data.</text>
</comment>
<dbReference type="SUPFAM" id="SSF53335">
    <property type="entry name" value="S-adenosyl-L-methionine-dependent methyltransferases"/>
    <property type="match status" value="1"/>
</dbReference>
<dbReference type="PANTHER" id="PTHR13069:SF21">
    <property type="entry name" value="ALKYLATED DNA REPAIR PROTEIN ALKB HOMOLOG 8"/>
    <property type="match status" value="1"/>
</dbReference>
<gene>
    <name evidence="4" type="ORF">D6D85_09865</name>
</gene>
<dbReference type="AlphaFoldDB" id="A0A429GIJ0"/>
<keyword evidence="5" id="KW-1185">Reference proteome</keyword>
<reference evidence="4 5" key="1">
    <citation type="submission" date="2018-10" db="EMBL/GenBank/DDBJ databases">
        <title>Co-occurring genomic capacity for anaerobic methane metabolism and dissimilatory sulfite reduction discovered in the Korarchaeota.</title>
        <authorList>
            <person name="Mckay L.J."/>
            <person name="Dlakic M."/>
            <person name="Fields M.W."/>
            <person name="Delmont T.O."/>
            <person name="Eren A.M."/>
            <person name="Jay Z.J."/>
            <person name="Klingelsmith K.B."/>
            <person name="Rusch D.B."/>
            <person name="Inskeep W.P."/>
        </authorList>
    </citation>
    <scope>NUCLEOTIDE SEQUENCE [LARGE SCALE GENOMIC DNA]</scope>
    <source>
        <strain evidence="4 5">MDKW</strain>
    </source>
</reference>
<evidence type="ECO:0000313" key="4">
    <source>
        <dbReference type="EMBL" id="RSN73575.1"/>
    </source>
</evidence>
<dbReference type="GO" id="GO:0006400">
    <property type="term" value="P:tRNA modification"/>
    <property type="evidence" value="ECO:0007669"/>
    <property type="project" value="UniProtKB-ARBA"/>
</dbReference>
<dbReference type="InterPro" id="IPR051422">
    <property type="entry name" value="AlkB_tRNA_MeTrf/Diox"/>
</dbReference>
<accession>A0A429GIJ0</accession>
<evidence type="ECO:0000313" key="5">
    <source>
        <dbReference type="Proteomes" id="UP000277582"/>
    </source>
</evidence>
<sequence>MFEDILTIKREIMHTFDKIAGDYSSKRRKPWPEIKLVHGRRVLDAGCGPGRNSKYFLDVGSDVFSVDISIEMLRIARKMIPDAELVQCDITSLPFRNNAFDCILLVATLHHVPSKPERLKTLKEIFRVTSCGGEVLITVWSVFQPRFLKKIPRMALDRILGRVKELWDTYIPWGKEKRYYHLFSRRELVGLVKKAGFYEITIHEEGIFPRNHVVIARKGVENGETC</sequence>
<dbReference type="GO" id="GO:0008757">
    <property type="term" value="F:S-adenosylmethionine-dependent methyltransferase activity"/>
    <property type="evidence" value="ECO:0007669"/>
    <property type="project" value="InterPro"/>
</dbReference>
<keyword evidence="2 4" id="KW-0808">Transferase</keyword>
<organism evidence="4 5">
    <name type="scientific">Candidatus Methanodesulfokora washburnensis</name>
    <dbReference type="NCBI Taxonomy" id="2478471"/>
    <lineage>
        <taxon>Archaea</taxon>
        <taxon>Thermoproteota</taxon>
        <taxon>Candidatus Korarchaeia</taxon>
        <taxon>Candidatus Korarchaeia incertae sedis</taxon>
        <taxon>Candidatus Methanodesulfokora</taxon>
    </lineage>
</organism>
<evidence type="ECO:0000256" key="2">
    <source>
        <dbReference type="ARBA" id="ARBA00022679"/>
    </source>
</evidence>
<evidence type="ECO:0000256" key="1">
    <source>
        <dbReference type="ARBA" id="ARBA00022603"/>
    </source>
</evidence>
<dbReference type="Gene3D" id="3.40.50.150">
    <property type="entry name" value="Vaccinia Virus protein VP39"/>
    <property type="match status" value="1"/>
</dbReference>
<keyword evidence="1 4" id="KW-0489">Methyltransferase</keyword>
<dbReference type="InterPro" id="IPR013216">
    <property type="entry name" value="Methyltransf_11"/>
</dbReference>
<dbReference type="GO" id="GO:0032259">
    <property type="term" value="P:methylation"/>
    <property type="evidence" value="ECO:0007669"/>
    <property type="project" value="UniProtKB-KW"/>
</dbReference>
<dbReference type="PANTHER" id="PTHR13069">
    <property type="entry name" value="ALKYLATED DNA REPAIR PROTEIN ALKB HOMOLOG 8"/>
    <property type="match status" value="1"/>
</dbReference>